<dbReference type="InterPro" id="IPR041492">
    <property type="entry name" value="HAD_2"/>
</dbReference>
<dbReference type="Gene3D" id="1.10.150.240">
    <property type="entry name" value="Putative phosphatase, domain 2"/>
    <property type="match status" value="1"/>
</dbReference>
<proteinExistence type="predicted"/>
<keyword evidence="2" id="KW-1185">Reference proteome</keyword>
<dbReference type="NCBIfam" id="TIGR01509">
    <property type="entry name" value="HAD-SF-IA-v3"/>
    <property type="match status" value="1"/>
</dbReference>
<dbReference type="SFLD" id="SFLDS00003">
    <property type="entry name" value="Haloacid_Dehalogenase"/>
    <property type="match status" value="1"/>
</dbReference>
<protein>
    <submittedName>
        <fullName evidence="1">HAD-IA family hydrolase</fullName>
    </submittedName>
</protein>
<sequence length="247" mass="25631">MTAFRGTFGAARDAADSGIGNRLALFDCDGTLVDSGANICLAMERAFDANALVPPPRAEIHRIVGLSLVEAVAVLHPDADDSLNIRLAQSYRDAFVAMRGTPDFTHEPLYPGIAEVIVTLAEDGWMLGVATGKSDRGLAIILATHGLTDRFVTLQTADRHPSKPHPAMALAAIAEAGASPATTVMIGDTSFDMMMAEAAGAHAVGVDWGYHDAHELRDAGAAHVVSDAAALIPALLACVGEPSISAP</sequence>
<gene>
    <name evidence="1" type="ORF">M9980_09400</name>
</gene>
<dbReference type="PANTHER" id="PTHR43434">
    <property type="entry name" value="PHOSPHOGLYCOLATE PHOSPHATASE"/>
    <property type="match status" value="1"/>
</dbReference>
<keyword evidence="1" id="KW-0378">Hydrolase</keyword>
<dbReference type="EMBL" id="CP098401">
    <property type="protein sequence ID" value="URW74788.1"/>
    <property type="molecule type" value="Genomic_DNA"/>
</dbReference>
<dbReference type="InterPro" id="IPR036412">
    <property type="entry name" value="HAD-like_sf"/>
</dbReference>
<reference evidence="1" key="1">
    <citation type="submission" date="2022-05" db="EMBL/GenBank/DDBJ databases">
        <title>Sphingomonas sp. strain RMG20 Genome sequencing and assembly.</title>
        <authorList>
            <person name="Kim I."/>
        </authorList>
    </citation>
    <scope>NUCLEOTIDE SEQUENCE</scope>
    <source>
        <strain evidence="1">RMG20</strain>
    </source>
</reference>
<dbReference type="InterPro" id="IPR023198">
    <property type="entry name" value="PGP-like_dom2"/>
</dbReference>
<dbReference type="InterPro" id="IPR006439">
    <property type="entry name" value="HAD-SF_hydro_IA"/>
</dbReference>
<dbReference type="SUPFAM" id="SSF56784">
    <property type="entry name" value="HAD-like"/>
    <property type="match status" value="1"/>
</dbReference>
<name>A0ABY4TWV7_9SPHN</name>
<dbReference type="Pfam" id="PF13419">
    <property type="entry name" value="HAD_2"/>
    <property type="match status" value="1"/>
</dbReference>
<organism evidence="1 2">
    <name type="scientific">Sphingomonas donggukensis</name>
    <dbReference type="NCBI Taxonomy" id="2949093"/>
    <lineage>
        <taxon>Bacteria</taxon>
        <taxon>Pseudomonadati</taxon>
        <taxon>Pseudomonadota</taxon>
        <taxon>Alphaproteobacteria</taxon>
        <taxon>Sphingomonadales</taxon>
        <taxon>Sphingomonadaceae</taxon>
        <taxon>Sphingomonas</taxon>
    </lineage>
</organism>
<evidence type="ECO:0000313" key="2">
    <source>
        <dbReference type="Proteomes" id="UP001055580"/>
    </source>
</evidence>
<dbReference type="SFLD" id="SFLDG01129">
    <property type="entry name" value="C1.5:_HAD__Beta-PGM__Phosphata"/>
    <property type="match status" value="1"/>
</dbReference>
<dbReference type="GO" id="GO:0016787">
    <property type="term" value="F:hydrolase activity"/>
    <property type="evidence" value="ECO:0007669"/>
    <property type="project" value="UniProtKB-KW"/>
</dbReference>
<dbReference type="NCBIfam" id="TIGR01549">
    <property type="entry name" value="HAD-SF-IA-v1"/>
    <property type="match status" value="1"/>
</dbReference>
<evidence type="ECO:0000313" key="1">
    <source>
        <dbReference type="EMBL" id="URW74788.1"/>
    </source>
</evidence>
<dbReference type="InterPro" id="IPR023214">
    <property type="entry name" value="HAD_sf"/>
</dbReference>
<accession>A0ABY4TWV7</accession>
<dbReference type="PANTHER" id="PTHR43434:SF24">
    <property type="entry name" value="HYDROLASE-RELATED"/>
    <property type="match status" value="1"/>
</dbReference>
<dbReference type="InterPro" id="IPR050155">
    <property type="entry name" value="HAD-like_hydrolase_sf"/>
</dbReference>
<dbReference type="Gene3D" id="3.40.50.1000">
    <property type="entry name" value="HAD superfamily/HAD-like"/>
    <property type="match status" value="1"/>
</dbReference>
<dbReference type="RefSeq" id="WP_250749764.1">
    <property type="nucleotide sequence ID" value="NZ_CP098401.1"/>
</dbReference>
<dbReference type="Proteomes" id="UP001055580">
    <property type="component" value="Chromosome"/>
</dbReference>